<dbReference type="CDD" id="cd01722">
    <property type="entry name" value="Sm_F"/>
    <property type="match status" value="1"/>
</dbReference>
<dbReference type="PANTHER" id="PTHR11021">
    <property type="entry name" value="SMALL NUCLEAR RIBONUCLEOPROTEIN F SNRNP-F"/>
    <property type="match status" value="1"/>
</dbReference>
<keyword evidence="10" id="KW-0472">Membrane</keyword>
<keyword evidence="4" id="KW-0747">Spliceosome</keyword>
<keyword evidence="10" id="KW-1133">Transmembrane helix</keyword>
<dbReference type="InterPro" id="IPR001163">
    <property type="entry name" value="Sm_dom_euk/arc"/>
</dbReference>
<keyword evidence="8" id="KW-0687">Ribonucleoprotein</keyword>
<comment type="similarity">
    <text evidence="2">Belongs to the snRNP Sm proteins family. SmF/LSm6 subfamily.</text>
</comment>
<evidence type="ECO:0000256" key="3">
    <source>
        <dbReference type="ARBA" id="ARBA00022664"/>
    </source>
</evidence>
<keyword evidence="7" id="KW-0539">Nucleus</keyword>
<dbReference type="Gene3D" id="2.30.30.100">
    <property type="match status" value="1"/>
</dbReference>
<keyword evidence="6" id="KW-0508">mRNA splicing</keyword>
<dbReference type="InterPro" id="IPR034100">
    <property type="entry name" value="Sm_F"/>
</dbReference>
<protein>
    <recommendedName>
        <fullName evidence="9">Sm protein F</fullName>
    </recommendedName>
</protein>
<evidence type="ECO:0000256" key="5">
    <source>
        <dbReference type="ARBA" id="ARBA00022884"/>
    </source>
</evidence>
<dbReference type="Proteomes" id="UP001150217">
    <property type="component" value="Unassembled WGS sequence"/>
</dbReference>
<dbReference type="PROSITE" id="PS52002">
    <property type="entry name" value="SM"/>
    <property type="match status" value="1"/>
</dbReference>
<evidence type="ECO:0000256" key="8">
    <source>
        <dbReference type="ARBA" id="ARBA00023274"/>
    </source>
</evidence>
<evidence type="ECO:0000256" key="9">
    <source>
        <dbReference type="ARBA" id="ARBA00030144"/>
    </source>
</evidence>
<evidence type="ECO:0000256" key="2">
    <source>
        <dbReference type="ARBA" id="ARBA00007927"/>
    </source>
</evidence>
<dbReference type="Pfam" id="PF01423">
    <property type="entry name" value="LSM"/>
    <property type="match status" value="1"/>
</dbReference>
<feature type="non-terminal residue" evidence="12">
    <location>
        <position position="1"/>
    </location>
</feature>
<organism evidence="12 13">
    <name type="scientific">Lentinula lateritia</name>
    <dbReference type="NCBI Taxonomy" id="40482"/>
    <lineage>
        <taxon>Eukaryota</taxon>
        <taxon>Fungi</taxon>
        <taxon>Dikarya</taxon>
        <taxon>Basidiomycota</taxon>
        <taxon>Agaricomycotina</taxon>
        <taxon>Agaricomycetes</taxon>
        <taxon>Agaricomycetidae</taxon>
        <taxon>Agaricales</taxon>
        <taxon>Marasmiineae</taxon>
        <taxon>Omphalotaceae</taxon>
        <taxon>Lentinula</taxon>
    </lineage>
</organism>
<evidence type="ECO:0000256" key="10">
    <source>
        <dbReference type="SAM" id="Phobius"/>
    </source>
</evidence>
<dbReference type="InterPro" id="IPR010920">
    <property type="entry name" value="LSM_dom_sf"/>
</dbReference>
<evidence type="ECO:0000313" key="12">
    <source>
        <dbReference type="EMBL" id="KAJ4473542.1"/>
    </source>
</evidence>
<evidence type="ECO:0000256" key="4">
    <source>
        <dbReference type="ARBA" id="ARBA00022728"/>
    </source>
</evidence>
<accession>A0ABQ8VA35</accession>
<dbReference type="SUPFAM" id="SSF50182">
    <property type="entry name" value="Sm-like ribonucleoproteins"/>
    <property type="match status" value="1"/>
</dbReference>
<dbReference type="EMBL" id="JANVFT010000080">
    <property type="protein sequence ID" value="KAJ4473542.1"/>
    <property type="molecule type" value="Genomic_DNA"/>
</dbReference>
<evidence type="ECO:0000256" key="6">
    <source>
        <dbReference type="ARBA" id="ARBA00023187"/>
    </source>
</evidence>
<reference evidence="12" key="1">
    <citation type="submission" date="2022-08" db="EMBL/GenBank/DDBJ databases">
        <title>A Global Phylogenomic Analysis of the Shiitake Genus Lentinula.</title>
        <authorList>
            <consortium name="DOE Joint Genome Institute"/>
            <person name="Sierra-Patev S."/>
            <person name="Min B."/>
            <person name="Naranjo-Ortiz M."/>
            <person name="Looney B."/>
            <person name="Konkel Z."/>
            <person name="Slot J.C."/>
            <person name="Sakamoto Y."/>
            <person name="Steenwyk J.L."/>
            <person name="Rokas A."/>
            <person name="Carro J."/>
            <person name="Camarero S."/>
            <person name="Ferreira P."/>
            <person name="Molpeceres G."/>
            <person name="Ruiz-Duenas F.J."/>
            <person name="Serrano A."/>
            <person name="Henrissat B."/>
            <person name="Drula E."/>
            <person name="Hughes K.W."/>
            <person name="Mata J.L."/>
            <person name="Ishikawa N.K."/>
            <person name="Vargas-Isla R."/>
            <person name="Ushijima S."/>
            <person name="Smith C.A."/>
            <person name="Ahrendt S."/>
            <person name="Andreopoulos W."/>
            <person name="He G."/>
            <person name="Labutti K."/>
            <person name="Lipzen A."/>
            <person name="Ng V."/>
            <person name="Riley R."/>
            <person name="Sandor L."/>
            <person name="Barry K."/>
            <person name="Martinez A.T."/>
            <person name="Xiao Y."/>
            <person name="Gibbons J.G."/>
            <person name="Terashima K."/>
            <person name="Grigoriev I.V."/>
            <person name="Hibbett D.S."/>
        </authorList>
    </citation>
    <scope>NUCLEOTIDE SEQUENCE</scope>
    <source>
        <strain evidence="12">RHP3577 ss4</strain>
    </source>
</reference>
<keyword evidence="5" id="KW-0694">RNA-binding</keyword>
<sequence length="101" mass="11456">VNPVNPKPFIQELTGKSIRVLLKWGLEYKGFLVSTDGYMNLQACFPSMVNTEEFQDGKSTGTLGEVLVRCNNVLYIRFVLVVIYLINNLIIPLIVERILHS</sequence>
<dbReference type="InterPro" id="IPR016487">
    <property type="entry name" value="Lsm6/sSmF"/>
</dbReference>
<keyword evidence="13" id="KW-1185">Reference proteome</keyword>
<feature type="domain" description="Sm" evidence="11">
    <location>
        <begin position="5"/>
        <end position="82"/>
    </location>
</feature>
<gene>
    <name evidence="12" type="ORF">C8R41DRAFT_775654</name>
</gene>
<comment type="caution">
    <text evidence="12">The sequence shown here is derived from an EMBL/GenBank/DDBJ whole genome shotgun (WGS) entry which is preliminary data.</text>
</comment>
<dbReference type="PANTHER" id="PTHR11021:SF0">
    <property type="entry name" value="SMALL NUCLEAR RIBONUCLEOPROTEIN F"/>
    <property type="match status" value="1"/>
</dbReference>
<evidence type="ECO:0000256" key="1">
    <source>
        <dbReference type="ARBA" id="ARBA00004123"/>
    </source>
</evidence>
<evidence type="ECO:0000259" key="11">
    <source>
        <dbReference type="PROSITE" id="PS52002"/>
    </source>
</evidence>
<feature type="transmembrane region" description="Helical" evidence="10">
    <location>
        <begin position="74"/>
        <end position="95"/>
    </location>
</feature>
<evidence type="ECO:0000313" key="13">
    <source>
        <dbReference type="Proteomes" id="UP001150217"/>
    </source>
</evidence>
<dbReference type="SMART" id="SM00651">
    <property type="entry name" value="Sm"/>
    <property type="match status" value="1"/>
</dbReference>
<evidence type="ECO:0000256" key="7">
    <source>
        <dbReference type="ARBA" id="ARBA00023242"/>
    </source>
</evidence>
<proteinExistence type="inferred from homology"/>
<comment type="subcellular location">
    <subcellularLocation>
        <location evidence="1">Nucleus</location>
    </subcellularLocation>
</comment>
<name>A0ABQ8VA35_9AGAR</name>
<keyword evidence="3" id="KW-0507">mRNA processing</keyword>
<keyword evidence="10" id="KW-0812">Transmembrane</keyword>
<dbReference type="InterPro" id="IPR047575">
    <property type="entry name" value="Sm"/>
</dbReference>